<accession>A0A3L7JXQ8</accession>
<evidence type="ECO:0000256" key="2">
    <source>
        <dbReference type="ARBA" id="ARBA00023002"/>
    </source>
</evidence>
<dbReference type="PANTHER" id="PTHR42879">
    <property type="entry name" value="3-OXOACYL-(ACYL-CARRIER-PROTEIN) REDUCTASE"/>
    <property type="match status" value="1"/>
</dbReference>
<dbReference type="GO" id="GO:0016491">
    <property type="term" value="F:oxidoreductase activity"/>
    <property type="evidence" value="ECO:0007669"/>
    <property type="project" value="UniProtKB-KW"/>
</dbReference>
<reference evidence="3 4" key="1">
    <citation type="submission" date="2018-10" db="EMBL/GenBank/DDBJ databases">
        <title>Falsibacillus sp. genome draft.</title>
        <authorList>
            <person name="Shi S."/>
        </authorList>
    </citation>
    <scope>NUCLEOTIDE SEQUENCE [LARGE SCALE GENOMIC DNA]</scope>
    <source>
        <strain evidence="3 4">GY 10110</strain>
    </source>
</reference>
<dbReference type="PANTHER" id="PTHR42879:SF2">
    <property type="entry name" value="3-OXOACYL-[ACYL-CARRIER-PROTEIN] REDUCTASE FABG"/>
    <property type="match status" value="1"/>
</dbReference>
<comment type="similarity">
    <text evidence="1">Belongs to the short-chain dehydrogenases/reductases (SDR) family.</text>
</comment>
<sequence length="240" mass="26182">MKKFALITGASGGIGRAAAKSLAKEGWNLYLHYHQNEEACKTLMEELSPLDLELIPIKADLNTPGGIKQITDQLFELDAIVYTCGTSHYGLFVDTATSDMKDMMTLHVESPMILIQQCLPKLMRKDHSSIVLISSIWGQTGAACEVLYSTVKGAQIAFVKALSKEVARSGVRINAVAPGAVETRMMSGYTDEELKEIEDDIPMGRIARPDEIAEAVLFLISPKSSYMTGQVMAVNGGWHT</sequence>
<gene>
    <name evidence="3" type="ORF">D9X91_08615</name>
</gene>
<organism evidence="3 4">
    <name type="scientific">Falsibacillus albus</name>
    <dbReference type="NCBI Taxonomy" id="2478915"/>
    <lineage>
        <taxon>Bacteria</taxon>
        <taxon>Bacillati</taxon>
        <taxon>Bacillota</taxon>
        <taxon>Bacilli</taxon>
        <taxon>Bacillales</taxon>
        <taxon>Bacillaceae</taxon>
        <taxon>Falsibacillus</taxon>
    </lineage>
</organism>
<dbReference type="AlphaFoldDB" id="A0A3L7JXQ8"/>
<proteinExistence type="inferred from homology"/>
<dbReference type="Proteomes" id="UP000276770">
    <property type="component" value="Unassembled WGS sequence"/>
</dbReference>
<evidence type="ECO:0000256" key="1">
    <source>
        <dbReference type="ARBA" id="ARBA00006484"/>
    </source>
</evidence>
<dbReference type="NCBIfam" id="NF047420">
    <property type="entry name" value="EF_P_mod_YmfI"/>
    <property type="match status" value="1"/>
</dbReference>
<dbReference type="InterPro" id="IPR036291">
    <property type="entry name" value="NAD(P)-bd_dom_sf"/>
</dbReference>
<dbReference type="InterPro" id="IPR002347">
    <property type="entry name" value="SDR_fam"/>
</dbReference>
<dbReference type="EMBL" id="RCVZ01000005">
    <property type="protein sequence ID" value="RLQ95678.1"/>
    <property type="molecule type" value="Genomic_DNA"/>
</dbReference>
<keyword evidence="4" id="KW-1185">Reference proteome</keyword>
<comment type="caution">
    <text evidence="3">The sequence shown here is derived from an EMBL/GenBank/DDBJ whole genome shotgun (WGS) entry which is preliminary data.</text>
</comment>
<dbReference type="SUPFAM" id="SSF51735">
    <property type="entry name" value="NAD(P)-binding Rossmann-fold domains"/>
    <property type="match status" value="1"/>
</dbReference>
<dbReference type="PRINTS" id="PR00081">
    <property type="entry name" value="GDHRDH"/>
</dbReference>
<dbReference type="FunFam" id="3.40.50.720:FF:000173">
    <property type="entry name" value="3-oxoacyl-[acyl-carrier protein] reductase"/>
    <property type="match status" value="1"/>
</dbReference>
<dbReference type="InterPro" id="IPR050259">
    <property type="entry name" value="SDR"/>
</dbReference>
<dbReference type="CDD" id="cd05233">
    <property type="entry name" value="SDR_c"/>
    <property type="match status" value="1"/>
</dbReference>
<protein>
    <submittedName>
        <fullName evidence="3">SDR family oxidoreductase</fullName>
    </submittedName>
</protein>
<dbReference type="Gene3D" id="3.40.50.720">
    <property type="entry name" value="NAD(P)-binding Rossmann-like Domain"/>
    <property type="match status" value="1"/>
</dbReference>
<evidence type="ECO:0000313" key="3">
    <source>
        <dbReference type="EMBL" id="RLQ95678.1"/>
    </source>
</evidence>
<dbReference type="OrthoDB" id="9803333at2"/>
<dbReference type="RefSeq" id="WP_121680204.1">
    <property type="nucleotide sequence ID" value="NZ_RCVZ01000005.1"/>
</dbReference>
<keyword evidence="2" id="KW-0560">Oxidoreductase</keyword>
<dbReference type="Pfam" id="PF13561">
    <property type="entry name" value="adh_short_C2"/>
    <property type="match status" value="1"/>
</dbReference>
<name>A0A3L7JXQ8_9BACI</name>
<evidence type="ECO:0000313" key="4">
    <source>
        <dbReference type="Proteomes" id="UP000276770"/>
    </source>
</evidence>